<evidence type="ECO:0000313" key="1">
    <source>
        <dbReference type="EMBL" id="KAJ7533871.1"/>
    </source>
</evidence>
<gene>
    <name evidence="1" type="ORF">O6H91_13G068500</name>
</gene>
<evidence type="ECO:0000313" key="2">
    <source>
        <dbReference type="Proteomes" id="UP001162992"/>
    </source>
</evidence>
<protein>
    <submittedName>
        <fullName evidence="1">Uncharacterized protein</fullName>
    </submittedName>
</protein>
<proteinExistence type="predicted"/>
<comment type="caution">
    <text evidence="1">The sequence shown here is derived from an EMBL/GenBank/DDBJ whole genome shotgun (WGS) entry which is preliminary data.</text>
</comment>
<sequence>MLRIRMLSSLSSKVLESVADPHLVCADLGVKRWMGNEEGRRGLTTHSPESRNAGEIKQDAAGEAASLGSDDGKILAAVVLERLPVVLPQLHPTVAAFQEFSFNWRQQFRRHYPQQFFDMAANKGEEADVEFEAAPTITEADKSNDRRSLQRALDRRLYYIVLGSPLGSSKDMASWHFPEKEYENEENLRKCAESALGSLWGDISDFYFVGNAPCGHLAFPSLKRFFFRSQIIGKRDKFGHPKYRDYAWVSKDELSEYFEPGQMDFFKRLLIK</sequence>
<organism evidence="1 2">
    <name type="scientific">Diphasiastrum complanatum</name>
    <name type="common">Issler's clubmoss</name>
    <name type="synonym">Lycopodium complanatum</name>
    <dbReference type="NCBI Taxonomy" id="34168"/>
    <lineage>
        <taxon>Eukaryota</taxon>
        <taxon>Viridiplantae</taxon>
        <taxon>Streptophyta</taxon>
        <taxon>Embryophyta</taxon>
        <taxon>Tracheophyta</taxon>
        <taxon>Lycopodiopsida</taxon>
        <taxon>Lycopodiales</taxon>
        <taxon>Lycopodiaceae</taxon>
        <taxon>Lycopodioideae</taxon>
        <taxon>Diphasiastrum</taxon>
    </lineage>
</organism>
<dbReference type="EMBL" id="CM055104">
    <property type="protein sequence ID" value="KAJ7533871.1"/>
    <property type="molecule type" value="Genomic_DNA"/>
</dbReference>
<keyword evidence="2" id="KW-1185">Reference proteome</keyword>
<dbReference type="Proteomes" id="UP001162992">
    <property type="component" value="Chromosome 13"/>
</dbReference>
<accession>A0ACC2BVV3</accession>
<reference evidence="2" key="1">
    <citation type="journal article" date="2024" name="Proc. Natl. Acad. Sci. U.S.A.">
        <title>Extraordinary preservation of gene collinearity over three hundred million years revealed in homosporous lycophytes.</title>
        <authorList>
            <person name="Li C."/>
            <person name="Wickell D."/>
            <person name="Kuo L.Y."/>
            <person name="Chen X."/>
            <person name="Nie B."/>
            <person name="Liao X."/>
            <person name="Peng D."/>
            <person name="Ji J."/>
            <person name="Jenkins J."/>
            <person name="Williams M."/>
            <person name="Shu S."/>
            <person name="Plott C."/>
            <person name="Barry K."/>
            <person name="Rajasekar S."/>
            <person name="Grimwood J."/>
            <person name="Han X."/>
            <person name="Sun S."/>
            <person name="Hou Z."/>
            <person name="He W."/>
            <person name="Dai G."/>
            <person name="Sun C."/>
            <person name="Schmutz J."/>
            <person name="Leebens-Mack J.H."/>
            <person name="Li F.W."/>
            <person name="Wang L."/>
        </authorList>
    </citation>
    <scope>NUCLEOTIDE SEQUENCE [LARGE SCALE GENOMIC DNA]</scope>
    <source>
        <strain evidence="2">cv. PW_Plant_1</strain>
    </source>
</reference>
<name>A0ACC2BVV3_DIPCM</name>